<accession>A0AAF3EYG5</accession>
<feature type="compositionally biased region" description="Polar residues" evidence="1">
    <location>
        <begin position="589"/>
        <end position="617"/>
    </location>
</feature>
<protein>
    <recommendedName>
        <fullName evidence="4">ShKT domain-containing protein</fullName>
    </recommendedName>
</protein>
<feature type="region of interest" description="Disordered" evidence="1">
    <location>
        <begin position="559"/>
        <end position="691"/>
    </location>
</feature>
<feature type="compositionally biased region" description="Polar residues" evidence="1">
    <location>
        <begin position="563"/>
        <end position="577"/>
    </location>
</feature>
<feature type="compositionally biased region" description="Basic and acidic residues" evidence="1">
    <location>
        <begin position="668"/>
        <end position="679"/>
    </location>
</feature>
<feature type="compositionally biased region" description="Basic and acidic residues" evidence="1">
    <location>
        <begin position="490"/>
        <end position="513"/>
    </location>
</feature>
<dbReference type="InterPro" id="IPR013783">
    <property type="entry name" value="Ig-like_fold"/>
</dbReference>
<feature type="compositionally biased region" description="Basic and acidic residues" evidence="1">
    <location>
        <begin position="425"/>
        <end position="443"/>
    </location>
</feature>
<reference evidence="3" key="1">
    <citation type="submission" date="2024-02" db="UniProtKB">
        <authorList>
            <consortium name="WormBaseParasite"/>
        </authorList>
    </citation>
    <scope>IDENTIFICATION</scope>
</reference>
<dbReference type="WBParaSite" id="MBELARI_LOCUS19243">
    <property type="protein sequence ID" value="MBELARI_LOCUS19243"/>
    <property type="gene ID" value="MBELARI_LOCUS19243"/>
</dbReference>
<keyword evidence="2" id="KW-1185">Reference proteome</keyword>
<feature type="compositionally biased region" description="Polar residues" evidence="1">
    <location>
        <begin position="457"/>
        <end position="471"/>
    </location>
</feature>
<evidence type="ECO:0000256" key="1">
    <source>
        <dbReference type="SAM" id="MobiDB-lite"/>
    </source>
</evidence>
<feature type="region of interest" description="Disordered" evidence="1">
    <location>
        <begin position="393"/>
        <end position="525"/>
    </location>
</feature>
<proteinExistence type="predicted"/>
<sequence length="798" mass="87468">MRLYVQNTRPQASAITSVQCLGEDGLVVDWNPGYDAGLPQTFTIHYENVDLNEEKGTLQTKETHAELFGLSRFSRYRLLIEARNSEGSINSSYLEKNVCSKLVAPLSMAVINNMVSWERSEGAQLYRLEYRGMKSDMDGFVEMAEVISPPFLLPSKSMSLTNSPEIELRVRALRPNYTQSAPSDSIFYRRIESSHEPTLWWMAAVYDREHAPGDSYIDGSTKIMEDRRDSGNWSGSRNDALNGLLREPYSYDELEIECSSAVEEMFREQYLYGIGNGLGKHGDFDGSGETTTIDGETKVDGSGMEVDLNVTDLTTPQIEAESTVEGSGQSPIIETGPVEKKGDQFAAIITVGTSTQAQTETTKGMEITEGSGEMNDGSGEETTITMITEKDDALAREEASSSTQPEESAEGESPLSGYEQGNGERNGETTSKETIKETDKPERGGYASEKSGDHGKYSTTTVATEIPQASTPIDHKDKEPTDSEEIEVAELNKDAEKHMTEQVTEKIKEEPAKSETTQSTAAAGDPYAAIVLPAESKESTPSTVTTTAFDTTNAPTIKAETIKATNAPTIDSTTQETTSEKPIAFTEELISTTTTKPENSSDQLKTTTTTFEQNGSVLANEISGEQPKELSTEEPTATTVKPKDAYPTPPPTNQATTKKPVEPPGLEPKIHPSGYEEGKGPTGPLQPDTKPIDPSHAVGYPGIPPIEKAKSRPERFLKNPLFESRGTRKELMPTAKIIAEKSLKKTWRPFVFDCATEEDEKGPLCRDWADGGLCERHRPTRFLFCRKTCLCVGPPHLR</sequence>
<evidence type="ECO:0000313" key="2">
    <source>
        <dbReference type="Proteomes" id="UP000887575"/>
    </source>
</evidence>
<evidence type="ECO:0008006" key="4">
    <source>
        <dbReference type="Google" id="ProtNLM"/>
    </source>
</evidence>
<dbReference type="InterPro" id="IPR036116">
    <property type="entry name" value="FN3_sf"/>
</dbReference>
<dbReference type="Gene3D" id="2.60.40.10">
    <property type="entry name" value="Immunoglobulins"/>
    <property type="match status" value="1"/>
</dbReference>
<organism evidence="2 3">
    <name type="scientific">Mesorhabditis belari</name>
    <dbReference type="NCBI Taxonomy" id="2138241"/>
    <lineage>
        <taxon>Eukaryota</taxon>
        <taxon>Metazoa</taxon>
        <taxon>Ecdysozoa</taxon>
        <taxon>Nematoda</taxon>
        <taxon>Chromadorea</taxon>
        <taxon>Rhabditida</taxon>
        <taxon>Rhabditina</taxon>
        <taxon>Rhabditomorpha</taxon>
        <taxon>Rhabditoidea</taxon>
        <taxon>Rhabditidae</taxon>
        <taxon>Mesorhabditinae</taxon>
        <taxon>Mesorhabditis</taxon>
    </lineage>
</organism>
<name>A0AAF3EYG5_9BILA</name>
<feature type="region of interest" description="Disordered" evidence="1">
    <location>
        <begin position="356"/>
        <end position="380"/>
    </location>
</feature>
<dbReference type="AlphaFoldDB" id="A0AAF3EYG5"/>
<dbReference type="Proteomes" id="UP000887575">
    <property type="component" value="Unassembled WGS sequence"/>
</dbReference>
<dbReference type="SUPFAM" id="SSF49265">
    <property type="entry name" value="Fibronectin type III"/>
    <property type="match status" value="1"/>
</dbReference>
<evidence type="ECO:0000313" key="3">
    <source>
        <dbReference type="WBParaSite" id="MBELARI_LOCUS19243"/>
    </source>
</evidence>